<proteinExistence type="predicted"/>
<name>A0ABQ5P2K9_9ACTN</name>
<accession>A0ABQ5P2K9</accession>
<dbReference type="Pfam" id="PF08100">
    <property type="entry name" value="Dimerisation"/>
    <property type="match status" value="1"/>
</dbReference>
<evidence type="ECO:0000256" key="2">
    <source>
        <dbReference type="ARBA" id="ARBA00022679"/>
    </source>
</evidence>
<dbReference type="EMBL" id="BSBI01000009">
    <property type="protein sequence ID" value="GLF96810.1"/>
    <property type="molecule type" value="Genomic_DNA"/>
</dbReference>
<dbReference type="RefSeq" id="WP_323448838.1">
    <property type="nucleotide sequence ID" value="NZ_BSBI01000009.1"/>
</dbReference>
<sequence>MTAETAAAPFDADPDGRRSAAFLIDLAEGYLFPAALRAAAAIGVADHLANGPRDVAALAGATGVDTGSLYRVLRLLATRGLFDEVEHGTFRLTVAGDALRGEAPASVRAAILMITGPEMWLPAGELTRCVTEGGSVFESLFGRPFFEHFAQSPEVTALFDDGMAEVSRAEDGPSVAVCSFAPGSTVVDVGGGQGGLLREVLTAHPGVRGVLFDRPHVLPGHRLDVPATSGRWELAAGDFFEGVPPGADTYVIKRILHDWEDEQCVTILRNCREAMAPGGRVLVVDSVLPTGNTPHQGKGLDLMMMASLAGRERTEAEFGELFRAAGLHLTRVILTKTVPSVVEGVAAGD</sequence>
<dbReference type="Gene3D" id="1.10.10.10">
    <property type="entry name" value="Winged helix-like DNA-binding domain superfamily/Winged helix DNA-binding domain"/>
    <property type="match status" value="1"/>
</dbReference>
<organism evidence="6 7">
    <name type="scientific">Streptomyces yaizuensis</name>
    <dbReference type="NCBI Taxonomy" id="2989713"/>
    <lineage>
        <taxon>Bacteria</taxon>
        <taxon>Bacillati</taxon>
        <taxon>Actinomycetota</taxon>
        <taxon>Actinomycetes</taxon>
        <taxon>Kitasatosporales</taxon>
        <taxon>Streptomycetaceae</taxon>
        <taxon>Streptomyces</taxon>
    </lineage>
</organism>
<evidence type="ECO:0000313" key="7">
    <source>
        <dbReference type="Proteomes" id="UP001291653"/>
    </source>
</evidence>
<keyword evidence="1 6" id="KW-0489">Methyltransferase</keyword>
<dbReference type="InterPro" id="IPR036388">
    <property type="entry name" value="WH-like_DNA-bd_sf"/>
</dbReference>
<evidence type="ECO:0000259" key="4">
    <source>
        <dbReference type="Pfam" id="PF00891"/>
    </source>
</evidence>
<dbReference type="GO" id="GO:0032259">
    <property type="term" value="P:methylation"/>
    <property type="evidence" value="ECO:0007669"/>
    <property type="project" value="UniProtKB-KW"/>
</dbReference>
<evidence type="ECO:0000259" key="5">
    <source>
        <dbReference type="Pfam" id="PF08100"/>
    </source>
</evidence>
<dbReference type="InterPro" id="IPR012967">
    <property type="entry name" value="COMT_dimerisation"/>
</dbReference>
<dbReference type="InterPro" id="IPR001077">
    <property type="entry name" value="COMT_C"/>
</dbReference>
<feature type="domain" description="O-methyltransferase C-terminal" evidence="4">
    <location>
        <begin position="125"/>
        <end position="327"/>
    </location>
</feature>
<keyword evidence="3" id="KW-0949">S-adenosyl-L-methionine</keyword>
<keyword evidence="7" id="KW-1185">Reference proteome</keyword>
<dbReference type="InterPro" id="IPR036390">
    <property type="entry name" value="WH_DNA-bd_sf"/>
</dbReference>
<gene>
    <name evidence="6" type="ORF">SYYSPA8_20955</name>
</gene>
<dbReference type="PIRSF" id="PIRSF005739">
    <property type="entry name" value="O-mtase"/>
    <property type="match status" value="1"/>
</dbReference>
<dbReference type="SUPFAM" id="SSF53335">
    <property type="entry name" value="S-adenosyl-L-methionine-dependent methyltransferases"/>
    <property type="match status" value="1"/>
</dbReference>
<dbReference type="PANTHER" id="PTHR43712">
    <property type="entry name" value="PUTATIVE (AFU_ORTHOLOGUE AFUA_4G14580)-RELATED"/>
    <property type="match status" value="1"/>
</dbReference>
<dbReference type="InterPro" id="IPR029063">
    <property type="entry name" value="SAM-dependent_MTases_sf"/>
</dbReference>
<dbReference type="PANTHER" id="PTHR43712:SF2">
    <property type="entry name" value="O-METHYLTRANSFERASE CICE"/>
    <property type="match status" value="1"/>
</dbReference>
<evidence type="ECO:0000256" key="1">
    <source>
        <dbReference type="ARBA" id="ARBA00022603"/>
    </source>
</evidence>
<dbReference type="InterPro" id="IPR016461">
    <property type="entry name" value="COMT-like"/>
</dbReference>
<comment type="caution">
    <text evidence="6">The sequence shown here is derived from an EMBL/GenBank/DDBJ whole genome shotgun (WGS) entry which is preliminary data.</text>
</comment>
<feature type="domain" description="O-methyltransferase dimerisation" evidence="5">
    <location>
        <begin position="25"/>
        <end position="97"/>
    </location>
</feature>
<dbReference type="GO" id="GO:0008168">
    <property type="term" value="F:methyltransferase activity"/>
    <property type="evidence" value="ECO:0007669"/>
    <property type="project" value="UniProtKB-KW"/>
</dbReference>
<keyword evidence="2" id="KW-0808">Transferase</keyword>
<reference evidence="6 7" key="1">
    <citation type="submission" date="2022-10" db="EMBL/GenBank/DDBJ databases">
        <title>Draft genome sequence of Streptomyces sp. YSPA8.</title>
        <authorList>
            <person name="Moriuchi R."/>
            <person name="Dohra H."/>
            <person name="Yamamura H."/>
            <person name="Kodani S."/>
        </authorList>
    </citation>
    <scope>NUCLEOTIDE SEQUENCE [LARGE SCALE GENOMIC DNA]</scope>
    <source>
        <strain evidence="6 7">YSPA8</strain>
    </source>
</reference>
<protein>
    <submittedName>
        <fullName evidence="6">SAM-dependent methyltransferase</fullName>
    </submittedName>
</protein>
<dbReference type="Proteomes" id="UP001291653">
    <property type="component" value="Unassembled WGS sequence"/>
</dbReference>
<evidence type="ECO:0000256" key="3">
    <source>
        <dbReference type="ARBA" id="ARBA00022691"/>
    </source>
</evidence>
<dbReference type="SUPFAM" id="SSF46785">
    <property type="entry name" value="Winged helix' DNA-binding domain"/>
    <property type="match status" value="1"/>
</dbReference>
<dbReference type="Pfam" id="PF00891">
    <property type="entry name" value="Methyltransf_2"/>
    <property type="match status" value="1"/>
</dbReference>
<dbReference type="PROSITE" id="PS51683">
    <property type="entry name" value="SAM_OMT_II"/>
    <property type="match status" value="1"/>
</dbReference>
<dbReference type="Gene3D" id="3.40.50.150">
    <property type="entry name" value="Vaccinia Virus protein VP39"/>
    <property type="match status" value="1"/>
</dbReference>
<evidence type="ECO:0000313" key="6">
    <source>
        <dbReference type="EMBL" id="GLF96810.1"/>
    </source>
</evidence>